<name>A0ABS7TM46_9BACT</name>
<keyword evidence="2" id="KW-1185">Reference proteome</keyword>
<accession>A0ABS7TM46</accession>
<protein>
    <submittedName>
        <fullName evidence="1">Uncharacterized protein</fullName>
    </submittedName>
</protein>
<evidence type="ECO:0000313" key="1">
    <source>
        <dbReference type="EMBL" id="MBZ5709285.1"/>
    </source>
</evidence>
<dbReference type="EMBL" id="JAIRAU010000005">
    <property type="protein sequence ID" value="MBZ5709285.1"/>
    <property type="molecule type" value="Genomic_DNA"/>
</dbReference>
<gene>
    <name evidence="1" type="ORF">K7C98_08425</name>
</gene>
<comment type="caution">
    <text evidence="1">The sequence shown here is derived from an EMBL/GenBank/DDBJ whole genome shotgun (WGS) entry which is preliminary data.</text>
</comment>
<sequence length="347" mass="38049">MSHLTTCYGSDLEAVADLVPDFDARSADALSLFNLSQWTDIAETLGFVTQLQTAAGALLKARQGPANLHAAALATFETWHRERPRNLSPAIPAAVRSARAKVRHDVLVGYTAAHSSELWFLDQQPASLRGSACFDRGATTLSGRAFLDDAPVNLLHKNRSVEATTACGWGGPVLLSLGTFPWVYGGRLYRTPPALDWDATATHNPAVTAMRLCASMWQPEGNLRQDARTVVYRYRHFREAVDLVLRDLPLYDPRRLVPGRLYRRGLLLHVEQASLELATVQTPLGPLAGNAHNYIVRRFAAFFALRRALLRDATRLSPALAALVAQNPDPCLRAFAPKGLATAEVRP</sequence>
<evidence type="ECO:0000313" key="2">
    <source>
        <dbReference type="Proteomes" id="UP001139031"/>
    </source>
</evidence>
<proteinExistence type="predicted"/>
<dbReference type="RefSeq" id="WP_224191062.1">
    <property type="nucleotide sequence ID" value="NZ_JAIRAU010000005.1"/>
</dbReference>
<organism evidence="1 2">
    <name type="scientific">Nannocystis pusilla</name>
    <dbReference type="NCBI Taxonomy" id="889268"/>
    <lineage>
        <taxon>Bacteria</taxon>
        <taxon>Pseudomonadati</taxon>
        <taxon>Myxococcota</taxon>
        <taxon>Polyangia</taxon>
        <taxon>Nannocystales</taxon>
        <taxon>Nannocystaceae</taxon>
        <taxon>Nannocystis</taxon>
    </lineage>
</organism>
<dbReference type="Proteomes" id="UP001139031">
    <property type="component" value="Unassembled WGS sequence"/>
</dbReference>
<reference evidence="1" key="1">
    <citation type="submission" date="2021-08" db="EMBL/GenBank/DDBJ databases">
        <authorList>
            <person name="Stevens D.C."/>
        </authorList>
    </citation>
    <scope>NUCLEOTIDE SEQUENCE</scope>
    <source>
        <strain evidence="1">DSM 53165</strain>
    </source>
</reference>